<evidence type="ECO:0000313" key="9">
    <source>
        <dbReference type="Proteomes" id="UP001303373"/>
    </source>
</evidence>
<dbReference type="Proteomes" id="UP001303373">
    <property type="component" value="Chromosome 9"/>
</dbReference>
<evidence type="ECO:0000256" key="2">
    <source>
        <dbReference type="ARBA" id="ARBA00005665"/>
    </source>
</evidence>
<comment type="similarity">
    <text evidence="2">Belongs to the actin family. ARP6 subfamily.</text>
</comment>
<evidence type="ECO:0000313" key="8">
    <source>
        <dbReference type="EMBL" id="WPH02871.1"/>
    </source>
</evidence>
<dbReference type="AlphaFoldDB" id="A0AAQ3R678"/>
<dbReference type="SMART" id="SM00268">
    <property type="entry name" value="ACTIN"/>
    <property type="match status" value="1"/>
</dbReference>
<organism evidence="8 9">
    <name type="scientific">Acrodontium crateriforme</name>
    <dbReference type="NCBI Taxonomy" id="150365"/>
    <lineage>
        <taxon>Eukaryota</taxon>
        <taxon>Fungi</taxon>
        <taxon>Dikarya</taxon>
        <taxon>Ascomycota</taxon>
        <taxon>Pezizomycotina</taxon>
        <taxon>Dothideomycetes</taxon>
        <taxon>Dothideomycetidae</taxon>
        <taxon>Mycosphaerellales</taxon>
        <taxon>Teratosphaeriaceae</taxon>
        <taxon>Acrodontium</taxon>
    </lineage>
</organism>
<evidence type="ECO:0000256" key="1">
    <source>
        <dbReference type="ARBA" id="ARBA00004496"/>
    </source>
</evidence>
<protein>
    <recommendedName>
        <fullName evidence="3">Actin-like protein ARP6</fullName>
    </recommendedName>
    <alternativeName>
        <fullName evidence="7">Actin-like protein arp6</fullName>
    </alternativeName>
</protein>
<dbReference type="GO" id="GO:0005634">
    <property type="term" value="C:nucleus"/>
    <property type="evidence" value="ECO:0007669"/>
    <property type="project" value="UniProtKB-ARBA"/>
</dbReference>
<evidence type="ECO:0000256" key="5">
    <source>
        <dbReference type="ARBA" id="ARBA00025222"/>
    </source>
</evidence>
<comment type="subunit">
    <text evidence="6">Component of the SWR1 chromatin remodeling complex.</text>
</comment>
<evidence type="ECO:0000256" key="7">
    <source>
        <dbReference type="ARBA" id="ARBA00073820"/>
    </source>
</evidence>
<evidence type="ECO:0000256" key="6">
    <source>
        <dbReference type="ARBA" id="ARBA00063309"/>
    </source>
</evidence>
<dbReference type="Gene3D" id="2.30.36.70">
    <property type="entry name" value="Actin, Chain A, domain 2"/>
    <property type="match status" value="1"/>
</dbReference>
<dbReference type="FunFam" id="3.90.640.10:FF:000014">
    <property type="entry name" value="Putative actin-related protein 6"/>
    <property type="match status" value="1"/>
</dbReference>
<proteinExistence type="inferred from homology"/>
<name>A0AAQ3R678_9PEZI</name>
<keyword evidence="4" id="KW-0963">Cytoplasm</keyword>
<reference evidence="8 9" key="1">
    <citation type="submission" date="2023-11" db="EMBL/GenBank/DDBJ databases">
        <title>An acidophilic fungus is an integral part of prey digestion in a carnivorous sundew plant.</title>
        <authorList>
            <person name="Tsai I.J."/>
        </authorList>
    </citation>
    <scope>NUCLEOTIDE SEQUENCE [LARGE SCALE GENOMIC DNA]</scope>
    <source>
        <strain evidence="8">169a</strain>
    </source>
</reference>
<dbReference type="PANTHER" id="PTHR11937">
    <property type="entry name" value="ACTIN"/>
    <property type="match status" value="1"/>
</dbReference>
<sequence length="443" mass="49303">MARKPALANSHNETIAHQTLILDNGACTLKTGFASGDEPNPSNCHIIPNCIARSQRDKRTYIGAELYDCADYGELAFRRPVEKGYVVNWEGEKAVWEKTFMGKTARVKCDAHETNLILTEAPHAPAALQRNADEMVFEEFEFASYFRSAAPNLNAYAPSPFPGATALPCGMALETILLVDAGHTATTITPLYHGRPIQQACRRLDIGGKTLSNQLKELISRTFDVHREDWIVSEIKEDVCYVSSSFNSDMERAWKGGLKDPREVDSTVVVDYVLPDYEEIKRGYTRPHETNVSIRNRALGMSNGRKEHVVTIGNERFAVPELLFTPTDIGMQQEGLCGTILQSLESVPKSLWHVFLANIVVVGGTSKLPGFVDRLEAELRSRVDETALVRVACAEDPIKNTWLGGARLAGNPDVLRELVVTRAEYLEHGDLWTRRKFAGKTTR</sequence>
<dbReference type="Gene3D" id="3.30.420.40">
    <property type="match status" value="2"/>
</dbReference>
<dbReference type="SUPFAM" id="SSF53067">
    <property type="entry name" value="Actin-like ATPase domain"/>
    <property type="match status" value="2"/>
</dbReference>
<accession>A0AAQ3R678</accession>
<comment type="function">
    <text evidence="5">Component of the SWR1 complex which mediates the ATP-dependent exchange of histone H2A for the H2A variant HZT1 leading to transcriptional regulation of selected genes by chromatin remodeling. Involved in chromosome stability.</text>
</comment>
<dbReference type="CDD" id="cd10210">
    <property type="entry name" value="ASKHA_NBD_Arp6"/>
    <property type="match status" value="1"/>
</dbReference>
<evidence type="ECO:0000256" key="4">
    <source>
        <dbReference type="ARBA" id="ARBA00022490"/>
    </source>
</evidence>
<dbReference type="Pfam" id="PF00022">
    <property type="entry name" value="Actin"/>
    <property type="match status" value="1"/>
</dbReference>
<evidence type="ECO:0000256" key="3">
    <source>
        <dbReference type="ARBA" id="ARBA00018633"/>
    </source>
</evidence>
<dbReference type="InterPro" id="IPR004000">
    <property type="entry name" value="Actin"/>
</dbReference>
<comment type="subcellular location">
    <subcellularLocation>
        <location evidence="1">Cytoplasm</location>
    </subcellularLocation>
</comment>
<gene>
    <name evidence="8" type="ORF">R9X50_00573900</name>
</gene>
<dbReference type="Gene3D" id="3.90.640.10">
    <property type="entry name" value="Actin, Chain A, domain 4"/>
    <property type="match status" value="1"/>
</dbReference>
<dbReference type="InterPro" id="IPR043129">
    <property type="entry name" value="ATPase_NBD"/>
</dbReference>
<dbReference type="EMBL" id="CP138588">
    <property type="protein sequence ID" value="WPH02871.1"/>
    <property type="molecule type" value="Genomic_DNA"/>
</dbReference>
<keyword evidence="9" id="KW-1185">Reference proteome</keyword>
<dbReference type="GO" id="GO:0005737">
    <property type="term" value="C:cytoplasm"/>
    <property type="evidence" value="ECO:0007669"/>
    <property type="project" value="UniProtKB-SubCell"/>
</dbReference>